<name>A0A418X7C1_9BURK</name>
<evidence type="ECO:0000259" key="7">
    <source>
        <dbReference type="Pfam" id="PF00884"/>
    </source>
</evidence>
<evidence type="ECO:0000313" key="8">
    <source>
        <dbReference type="EMBL" id="RJG08351.1"/>
    </source>
</evidence>
<gene>
    <name evidence="8" type="ORF">D3872_24255</name>
</gene>
<organism evidence="8 9">
    <name type="scientific">Massilia cavernae</name>
    <dbReference type="NCBI Taxonomy" id="2320864"/>
    <lineage>
        <taxon>Bacteria</taxon>
        <taxon>Pseudomonadati</taxon>
        <taxon>Pseudomonadota</taxon>
        <taxon>Betaproteobacteria</taxon>
        <taxon>Burkholderiales</taxon>
        <taxon>Oxalobacteraceae</taxon>
        <taxon>Telluria group</taxon>
        <taxon>Massilia</taxon>
    </lineage>
</organism>
<comment type="similarity">
    <text evidence="2">Belongs to the sulfatase family.</text>
</comment>
<evidence type="ECO:0000256" key="4">
    <source>
        <dbReference type="ARBA" id="ARBA00022729"/>
    </source>
</evidence>
<proteinExistence type="inferred from homology"/>
<sequence length="116" mass="12652">MHAQPLSMLTGRHAIRSGTYSVPYGGMAEGLTQWEVTMAESLSDAGYATALYGKWHLGSENGRLPNDQGFDEWYGIPRTNARGVVRDYARLFAADHAGAIDPGRTQGREEPRGKGL</sequence>
<dbReference type="InterPro" id="IPR017850">
    <property type="entry name" value="Alkaline_phosphatase_core_sf"/>
</dbReference>
<evidence type="ECO:0000256" key="2">
    <source>
        <dbReference type="ARBA" id="ARBA00008779"/>
    </source>
</evidence>
<dbReference type="PANTHER" id="PTHR42693:SF42">
    <property type="entry name" value="ARYLSULFATASE G"/>
    <property type="match status" value="1"/>
</dbReference>
<keyword evidence="5" id="KW-0378">Hydrolase</keyword>
<dbReference type="Gene3D" id="3.40.720.10">
    <property type="entry name" value="Alkaline Phosphatase, subunit A"/>
    <property type="match status" value="1"/>
</dbReference>
<dbReference type="GO" id="GO:0004065">
    <property type="term" value="F:arylsulfatase activity"/>
    <property type="evidence" value="ECO:0007669"/>
    <property type="project" value="TreeGrafter"/>
</dbReference>
<evidence type="ECO:0000313" key="9">
    <source>
        <dbReference type="Proteomes" id="UP000284006"/>
    </source>
</evidence>
<keyword evidence="6" id="KW-0106">Calcium</keyword>
<feature type="domain" description="Sulfatase N-terminal" evidence="7">
    <location>
        <begin position="7"/>
        <end position="76"/>
    </location>
</feature>
<dbReference type="GO" id="GO:0046872">
    <property type="term" value="F:metal ion binding"/>
    <property type="evidence" value="ECO:0007669"/>
    <property type="project" value="UniProtKB-KW"/>
</dbReference>
<keyword evidence="4" id="KW-0732">Signal</keyword>
<dbReference type="InterPro" id="IPR000917">
    <property type="entry name" value="Sulfatase_N"/>
</dbReference>
<dbReference type="RefSeq" id="WP_119813169.1">
    <property type="nucleotide sequence ID" value="NZ_QYUP01000195.1"/>
</dbReference>
<keyword evidence="3" id="KW-0479">Metal-binding</keyword>
<accession>A0A418X7C1</accession>
<dbReference type="InterPro" id="IPR050738">
    <property type="entry name" value="Sulfatase"/>
</dbReference>
<comment type="cofactor">
    <cofactor evidence="1">
        <name>Ca(2+)</name>
        <dbReference type="ChEBI" id="CHEBI:29108"/>
    </cofactor>
</comment>
<evidence type="ECO:0000256" key="3">
    <source>
        <dbReference type="ARBA" id="ARBA00022723"/>
    </source>
</evidence>
<evidence type="ECO:0000256" key="6">
    <source>
        <dbReference type="ARBA" id="ARBA00022837"/>
    </source>
</evidence>
<comment type="caution">
    <text evidence="8">The sequence shown here is derived from an EMBL/GenBank/DDBJ whole genome shotgun (WGS) entry which is preliminary data.</text>
</comment>
<reference evidence="8 9" key="1">
    <citation type="submission" date="2018-09" db="EMBL/GenBank/DDBJ databases">
        <authorList>
            <person name="Zhu H."/>
        </authorList>
    </citation>
    <scope>NUCLEOTIDE SEQUENCE [LARGE SCALE GENOMIC DNA]</scope>
    <source>
        <strain evidence="8 9">K1S02-61</strain>
    </source>
</reference>
<dbReference type="EMBL" id="QYUP01000195">
    <property type="protein sequence ID" value="RJG08351.1"/>
    <property type="molecule type" value="Genomic_DNA"/>
</dbReference>
<dbReference type="PANTHER" id="PTHR42693">
    <property type="entry name" value="ARYLSULFATASE FAMILY MEMBER"/>
    <property type="match status" value="1"/>
</dbReference>
<dbReference type="Proteomes" id="UP000284006">
    <property type="component" value="Unassembled WGS sequence"/>
</dbReference>
<dbReference type="SUPFAM" id="SSF53649">
    <property type="entry name" value="Alkaline phosphatase-like"/>
    <property type="match status" value="1"/>
</dbReference>
<dbReference type="AlphaFoldDB" id="A0A418X7C1"/>
<protein>
    <recommendedName>
        <fullName evidence="7">Sulfatase N-terminal domain-containing protein</fullName>
    </recommendedName>
</protein>
<keyword evidence="9" id="KW-1185">Reference proteome</keyword>
<evidence type="ECO:0000256" key="1">
    <source>
        <dbReference type="ARBA" id="ARBA00001913"/>
    </source>
</evidence>
<dbReference type="OrthoDB" id="9766107at2"/>
<dbReference type="Pfam" id="PF00884">
    <property type="entry name" value="Sulfatase"/>
    <property type="match status" value="1"/>
</dbReference>
<evidence type="ECO:0000256" key="5">
    <source>
        <dbReference type="ARBA" id="ARBA00022801"/>
    </source>
</evidence>